<evidence type="ECO:0000313" key="4">
    <source>
        <dbReference type="Proteomes" id="UP001069802"/>
    </source>
</evidence>
<dbReference type="RefSeq" id="WP_269421873.1">
    <property type="nucleotide sequence ID" value="NZ_JAPWGY010000001.1"/>
</dbReference>
<dbReference type="PANTHER" id="PTHR32182">
    <property type="entry name" value="DNA REPLICATION AND REPAIR PROTEIN RECF"/>
    <property type="match status" value="1"/>
</dbReference>
<name>A0ABT4LEY5_9PROT</name>
<gene>
    <name evidence="3" type="ORF">O4H49_02710</name>
</gene>
<feature type="domain" description="Protein CR006 P-loop" evidence="2">
    <location>
        <begin position="25"/>
        <end position="773"/>
    </location>
</feature>
<comment type="caution">
    <text evidence="3">The sequence shown here is derived from an EMBL/GenBank/DDBJ whole genome shotgun (WGS) entry which is preliminary data.</text>
</comment>
<reference evidence="3" key="1">
    <citation type="submission" date="2022-12" db="EMBL/GenBank/DDBJ databases">
        <title>Bacterial isolates from different developmental stages of Nematostella vectensis.</title>
        <authorList>
            <person name="Fraune S."/>
        </authorList>
    </citation>
    <scope>NUCLEOTIDE SEQUENCE</scope>
    <source>
        <strain evidence="3">G21630-S1</strain>
    </source>
</reference>
<feature type="coiled-coil region" evidence="1">
    <location>
        <begin position="321"/>
        <end position="374"/>
    </location>
</feature>
<dbReference type="Proteomes" id="UP001069802">
    <property type="component" value="Unassembled WGS sequence"/>
</dbReference>
<evidence type="ECO:0000256" key="1">
    <source>
        <dbReference type="SAM" id="Coils"/>
    </source>
</evidence>
<sequence length="826" mass="95897">MMIRSIDIGNFGAFKDFSWRAQVRDHGENTQYFKKLNIIYGRNYSGKTTLSRILRSYETGTLPPKYKNISFDMTIEQNTYTHKDLSNHSLDIRVYNKDFVTENLQFLSGSNEGEIRPFAILGSENIEIKEKIEKEQTTLGSIENKSGLRYEALHKKKKYDEELKREEQLSNNLKSTHTRFANDIIKSNRDYGDAKYNINKLYKDIEIIQTQSITKLDSYTVNQYQKSLLDTPLPDILFHSATPLSLENLYETSKSLLEKRVIPTKPIQELLDNPELQAWVKTGINLHKNKKSECGFCRSKLSENLFDELSLHFDKNTEEFEKNALKKIKDIEEKIHQVNNQNLPDIDSFYENHKEEYKTINKKINEESKQITENLCALKSILSDRINNPNTIPADSPKKIDETGYRKATEELKELISKNKAKTQSLAKDNEIIRNKLRLNHVLEYMEQISLLDKEAEIKSQVAICESARREWKATINKINNIEENIRKFEHAIKDENKGAEKINALLNHYFGHKFIELRAEKNEDAKFRFSVFRNNIPAFNLSEGECSLIAFCYFIAKLEDTETAGKNLTIYIDDPISSLDSNHIFYIFSLIEKIITAPVKNENQPNTYKYQQLFISTHNLEFLKYLKQISIPKIKINGKDKLDYGTFIIERSNENSKINIMPIYLKEHITEFNYLFHQIFKCKDEPTNNSDCSHFYSFGNNLRKFLEIYLYFKYPSHKMKDTRLQLFFEDDPAVKTIAERITNELSHLDGGFERGMNPIDIPEITKLSNYILEKIRTSDKEQYNALLDSIGVKNITNLPVPPQPGTKGGQAFVDVGAAKADAETV</sequence>
<keyword evidence="1" id="KW-0175">Coiled coil</keyword>
<evidence type="ECO:0000313" key="3">
    <source>
        <dbReference type="EMBL" id="MCZ4279673.1"/>
    </source>
</evidence>
<dbReference type="InterPro" id="IPR027417">
    <property type="entry name" value="P-loop_NTPase"/>
</dbReference>
<dbReference type="PANTHER" id="PTHR32182:SF22">
    <property type="entry name" value="ATP-DEPENDENT ENDONUCLEASE, OLD FAMILY-RELATED"/>
    <property type="match status" value="1"/>
</dbReference>
<dbReference type="SUPFAM" id="SSF52540">
    <property type="entry name" value="P-loop containing nucleoside triphosphate hydrolases"/>
    <property type="match status" value="1"/>
</dbReference>
<dbReference type="InterPro" id="IPR026866">
    <property type="entry name" value="CR006_AAA"/>
</dbReference>
<proteinExistence type="predicted"/>
<dbReference type="Pfam" id="PF13166">
    <property type="entry name" value="AAA_13"/>
    <property type="match status" value="1"/>
</dbReference>
<protein>
    <submittedName>
        <fullName evidence="3">AAA family ATPase</fullName>
    </submittedName>
</protein>
<dbReference type="Gene3D" id="3.40.50.300">
    <property type="entry name" value="P-loop containing nucleotide triphosphate hydrolases"/>
    <property type="match status" value="2"/>
</dbReference>
<organism evidence="3 4">
    <name type="scientific">Kiloniella laminariae</name>
    <dbReference type="NCBI Taxonomy" id="454162"/>
    <lineage>
        <taxon>Bacteria</taxon>
        <taxon>Pseudomonadati</taxon>
        <taxon>Pseudomonadota</taxon>
        <taxon>Alphaproteobacteria</taxon>
        <taxon>Rhodospirillales</taxon>
        <taxon>Kiloniellaceae</taxon>
        <taxon>Kiloniella</taxon>
    </lineage>
</organism>
<keyword evidence="4" id="KW-1185">Reference proteome</keyword>
<feature type="coiled-coil region" evidence="1">
    <location>
        <begin position="465"/>
        <end position="499"/>
    </location>
</feature>
<dbReference type="EMBL" id="JAPWGY010000001">
    <property type="protein sequence ID" value="MCZ4279673.1"/>
    <property type="molecule type" value="Genomic_DNA"/>
</dbReference>
<evidence type="ECO:0000259" key="2">
    <source>
        <dbReference type="Pfam" id="PF13166"/>
    </source>
</evidence>
<accession>A0ABT4LEY5</accession>